<dbReference type="Gene3D" id="1.10.3170.10">
    <property type="entry name" value="Recbcd, chain B, domain 2"/>
    <property type="match status" value="1"/>
</dbReference>
<keyword evidence="1 15" id="KW-0540">Nuclease</keyword>
<keyword evidence="4 15" id="KW-0227">DNA damage</keyword>
<comment type="catalytic activity">
    <reaction evidence="14 15">
        <text>ATP + H2O = ADP + phosphate + H(+)</text>
        <dbReference type="Rhea" id="RHEA:13065"/>
        <dbReference type="ChEBI" id="CHEBI:15377"/>
        <dbReference type="ChEBI" id="CHEBI:15378"/>
        <dbReference type="ChEBI" id="CHEBI:30616"/>
        <dbReference type="ChEBI" id="CHEBI:43474"/>
        <dbReference type="ChEBI" id="CHEBI:456216"/>
        <dbReference type="EC" id="5.6.2.4"/>
    </reaction>
</comment>
<evidence type="ECO:0000259" key="17">
    <source>
        <dbReference type="PROSITE" id="PS51198"/>
    </source>
</evidence>
<dbReference type="RefSeq" id="WP_344758002.1">
    <property type="nucleotide sequence ID" value="NZ_BAAAZU010000001.1"/>
</dbReference>
<dbReference type="EC" id="3.1.11.5" evidence="15"/>
<dbReference type="CDD" id="cd22352">
    <property type="entry name" value="RecB_C-like"/>
    <property type="match status" value="1"/>
</dbReference>
<evidence type="ECO:0000259" key="18">
    <source>
        <dbReference type="PROSITE" id="PS51217"/>
    </source>
</evidence>
<keyword evidence="11 15" id="KW-0234">DNA repair</keyword>
<evidence type="ECO:0000313" key="20">
    <source>
        <dbReference type="Proteomes" id="UP001501727"/>
    </source>
</evidence>
<dbReference type="PANTHER" id="PTHR11070">
    <property type="entry name" value="UVRD / RECB / PCRA DNA HELICASE FAMILY MEMBER"/>
    <property type="match status" value="1"/>
</dbReference>
<feature type="active site" description="For nuclease activity" evidence="15">
    <location>
        <position position="1115"/>
    </location>
</feature>
<comment type="domain">
    <text evidence="15">The C-terminal domain has nuclease activity and interacts with RecD. It interacts with RecA, facilitating its loading onto ssDNA.</text>
</comment>
<evidence type="ECO:0000256" key="5">
    <source>
        <dbReference type="ARBA" id="ARBA00022801"/>
    </source>
</evidence>
<evidence type="ECO:0000256" key="13">
    <source>
        <dbReference type="ARBA" id="ARBA00034617"/>
    </source>
</evidence>
<feature type="binding site" evidence="15">
    <location>
        <position position="1115"/>
    </location>
    <ligand>
        <name>Mg(2+)</name>
        <dbReference type="ChEBI" id="CHEBI:18420"/>
    </ligand>
</feature>
<evidence type="ECO:0000256" key="7">
    <source>
        <dbReference type="ARBA" id="ARBA00022839"/>
    </source>
</evidence>
<dbReference type="InterPro" id="IPR011335">
    <property type="entry name" value="Restrct_endonuc-II-like"/>
</dbReference>
<comment type="cofactor">
    <cofactor evidence="15">
        <name>Mg(2+)</name>
        <dbReference type="ChEBI" id="CHEBI:18420"/>
    </cofactor>
    <text evidence="15">Binds 1 Mg(2+) ion per subunit.</text>
</comment>
<feature type="domain" description="UvrD-like helicase ATP-binding" evidence="17">
    <location>
        <begin position="1"/>
        <end position="459"/>
    </location>
</feature>
<comment type="catalytic activity">
    <reaction evidence="15">
        <text>Exonucleolytic cleavage (in the presence of ATP) in either 5'- to 3'- or 3'- to 5'-direction to yield 5'-phosphooligonucleotides.</text>
        <dbReference type="EC" id="3.1.11.5"/>
    </reaction>
</comment>
<evidence type="ECO:0000256" key="12">
    <source>
        <dbReference type="ARBA" id="ARBA00023235"/>
    </source>
</evidence>
<evidence type="ECO:0000256" key="11">
    <source>
        <dbReference type="ARBA" id="ARBA00023204"/>
    </source>
</evidence>
<dbReference type="Pfam" id="PF00580">
    <property type="entry name" value="UvrD-helicase"/>
    <property type="match status" value="1"/>
</dbReference>
<proteinExistence type="inferred from homology"/>
<evidence type="ECO:0000256" key="9">
    <source>
        <dbReference type="ARBA" id="ARBA00022842"/>
    </source>
</evidence>
<comment type="miscellaneous">
    <text evidence="15">In the RecBCD complex, RecB has a slow 3'-5' helicase, an exonuclease activity and loads RecA onto ssDNA, RecD has a fast 5'-3' helicase activity, while RecC stimulates the ATPase and processivity of the RecB helicase and contributes to recognition of the Chi site.</text>
</comment>
<evidence type="ECO:0000256" key="1">
    <source>
        <dbReference type="ARBA" id="ARBA00022722"/>
    </source>
</evidence>
<organism evidence="19 20">
    <name type="scientific">Luteimonas lutimaris</name>
    <dbReference type="NCBI Taxonomy" id="698645"/>
    <lineage>
        <taxon>Bacteria</taxon>
        <taxon>Pseudomonadati</taxon>
        <taxon>Pseudomonadota</taxon>
        <taxon>Gammaproteobacteria</taxon>
        <taxon>Lysobacterales</taxon>
        <taxon>Lysobacteraceae</taxon>
        <taxon>Luteimonas</taxon>
    </lineage>
</organism>
<dbReference type="InterPro" id="IPR014017">
    <property type="entry name" value="DNA_helicase_UvrD-like_C"/>
</dbReference>
<keyword evidence="8 15" id="KW-0067">ATP-binding</keyword>
<dbReference type="InterPro" id="IPR004586">
    <property type="entry name" value="RecB"/>
</dbReference>
<keyword evidence="10 15" id="KW-0238">DNA-binding</keyword>
<dbReference type="PANTHER" id="PTHR11070:SF23">
    <property type="entry name" value="RECBCD ENZYME SUBUNIT RECB"/>
    <property type="match status" value="1"/>
</dbReference>
<dbReference type="Gene3D" id="3.40.50.300">
    <property type="entry name" value="P-loop containing nucleotide triphosphate hydrolases"/>
    <property type="match status" value="2"/>
</dbReference>
<dbReference type="InterPro" id="IPR011604">
    <property type="entry name" value="PDDEXK-like_dom_sf"/>
</dbReference>
<sequence>MSDVVLDTRLDARTLLEASAGTGKTFALAGLFVRAVIVGRLRVPDILAVTYTVAATQELRGRVRARLQQAAAMAAQWQPGDPAVREGEDAEAALLRRLLHDALADGRESLPVLRQRIAGAARDIDLAAIHTIHGFCQRLLAEHAVDTGQPLLAAELEARNRAARKRLAIALWRAAAHDVDDTAFLQSRFGTPDALAAALTQLLADEPLLPPVPETLPADPRPAIATAWRTLRAAFDAHGEDAHAALQRAIEAKHLKNNEYKPDHVDDLWRWCAHHAPDVPPAECHAKLVKYRPDVLLAGTSKGGAGHTPVSPLFDSFAAFIDAMHALGPWQEAHDLQRLHALRADARARDVARKQAFHLRDYDDLIAAAHAAATDPVHAPALAAAVRAQFPLALVDEFQDTDARQWAIFEALFGRGGLVLVGDPKQAIYRFRGGDVHTYLVARSSADDVASLDHNFRSRPMVLDAVEALFKQAPQHAMGDAIDFQHVEPGGKASDDDLLLDGTAAPALEVHVISPKQVKKRDGSFVDGDWNKDESIEHAANLCAEAIRERLQAARDGRLSRRDGGQLRPVEPRDCAVLVRTHAEAGAVRRALSRCGVPAVAGGRTSLYQGEEAAELLTVLLALRHGGDDRRLRAALATRLLGQDAAGIRTLADDGDALRDWQQRLQDWRVRWERHGPQALLADIIAANAARLLSEPEGERRVSNFMQLAELLQEAGARSLGTQGQIDALRAAIADADAEDEAQQPRLESDAGRVQVLTLHKSKGLEFPLVFLPFSGIGRKHVKPAQWAMYPTDAGRVRQWKTAHAHAGAPPWDDGSDACAVARHVAEEQAEDMRLLYVGLTRARDALWLACGRLASHDNTALARLLGTPAQREAAQQALGTRARWREGLPPATPQRLPPPKTEAVPPARIAVRPLRRDWWIHSFSQLHQQQAHGARVVADEAPADDERRLAVALDTVASADRRFGGARFGNALHHAMEHVDFAAWAGHDGDAPPEGQRDALLAALRSEHYRDDELDDGIAALAPLVARTLNAPLPTVAGEPDLRLCTLGPGDRIAELEFHFTLRDAATAGFLALLQAHGLLRGRRDFGTWSSLSGLMTGKLDLTYRVGERLYVLDYKSNRLPAYDPASLADAMASSEYDLQALLYAVALHRWQRLRRPGYDFDRHFGGARYVFSRGLDPADPLQGVAVPILSRALVEAADALLAPPLPEGAWA</sequence>
<comment type="catalytic activity">
    <reaction evidence="13 15">
        <text>Couples ATP hydrolysis with the unwinding of duplex DNA by translocating in the 3'-5' direction.</text>
        <dbReference type="EC" id="5.6.2.4"/>
    </reaction>
</comment>
<feature type="region of interest" description="DNA-binding and helicase activity, interacts with RecC" evidence="15">
    <location>
        <begin position="1"/>
        <end position="873"/>
    </location>
</feature>
<dbReference type="Proteomes" id="UP001501727">
    <property type="component" value="Unassembled WGS sequence"/>
</dbReference>
<accession>A0ABP7M5L3</accession>
<keyword evidence="20" id="KW-1185">Reference proteome</keyword>
<feature type="region of interest" description="Nuclease activity, interacts with RecD and RecA" evidence="15">
    <location>
        <begin position="918"/>
        <end position="1213"/>
    </location>
</feature>
<feature type="binding site" evidence="16">
    <location>
        <begin position="18"/>
        <end position="25"/>
    </location>
    <ligand>
        <name>ATP</name>
        <dbReference type="ChEBI" id="CHEBI:30616"/>
    </ligand>
</feature>
<protein>
    <recommendedName>
        <fullName evidence="15">RecBCD enzyme subunit RecB</fullName>
        <ecNumber evidence="15">3.1.11.5</ecNumber>
        <ecNumber evidence="15">5.6.2.4</ecNumber>
    </recommendedName>
    <alternativeName>
        <fullName evidence="15">DNA 3'-5' helicase subunit RecB</fullName>
    </alternativeName>
    <alternativeName>
        <fullName evidence="15">Exonuclease V subunit RecB</fullName>
        <shortName evidence="15">ExoV subunit RecB</shortName>
    </alternativeName>
    <alternativeName>
        <fullName evidence="15">Helicase/nuclease RecBCD subunit RecB</fullName>
    </alternativeName>
</protein>
<keyword evidence="7 15" id="KW-0269">Exonuclease</keyword>
<dbReference type="HAMAP" id="MF_01485">
    <property type="entry name" value="RecB"/>
    <property type="match status" value="1"/>
</dbReference>
<evidence type="ECO:0000256" key="10">
    <source>
        <dbReference type="ARBA" id="ARBA00023125"/>
    </source>
</evidence>
<reference evidence="20" key="1">
    <citation type="journal article" date="2019" name="Int. J. Syst. Evol. Microbiol.">
        <title>The Global Catalogue of Microorganisms (GCM) 10K type strain sequencing project: providing services to taxonomists for standard genome sequencing and annotation.</title>
        <authorList>
            <consortium name="The Broad Institute Genomics Platform"/>
            <consortium name="The Broad Institute Genome Sequencing Center for Infectious Disease"/>
            <person name="Wu L."/>
            <person name="Ma J."/>
        </authorList>
    </citation>
    <scope>NUCLEOTIDE SEQUENCE [LARGE SCALE GENOMIC DNA]</scope>
    <source>
        <strain evidence="20">JCM 16916</strain>
    </source>
</reference>
<evidence type="ECO:0000256" key="2">
    <source>
        <dbReference type="ARBA" id="ARBA00022723"/>
    </source>
</evidence>
<keyword evidence="2 15" id="KW-0479">Metal-binding</keyword>
<dbReference type="EMBL" id="BAAAZU010000001">
    <property type="protein sequence ID" value="GAA3912536.1"/>
    <property type="molecule type" value="Genomic_DNA"/>
</dbReference>
<dbReference type="InterPro" id="IPR038726">
    <property type="entry name" value="PDDEXK_AddAB-type"/>
</dbReference>
<evidence type="ECO:0000256" key="8">
    <source>
        <dbReference type="ARBA" id="ARBA00022840"/>
    </source>
</evidence>
<dbReference type="Pfam" id="PF12705">
    <property type="entry name" value="PDDEXK_1"/>
    <property type="match status" value="1"/>
</dbReference>
<feature type="binding site" evidence="15">
    <location>
        <position position="1102"/>
    </location>
    <ligand>
        <name>Mg(2+)</name>
        <dbReference type="ChEBI" id="CHEBI:18420"/>
    </ligand>
</feature>
<keyword evidence="12 15" id="KW-0413">Isomerase</keyword>
<gene>
    <name evidence="15 19" type="primary">recB</name>
    <name evidence="19" type="ORF">GCM10022229_01470</name>
</gene>
<comment type="function">
    <text evidence="15">A helicase/nuclease that prepares dsDNA breaks (DSB) for recombinational DNA repair. Binds to DSBs and unwinds DNA via a highly rapid and processive ATP-dependent bidirectional helicase activity. Unwinds dsDNA until it encounters a Chi (crossover hotspot instigator) sequence from the 3' direction. Cuts ssDNA a few nucleotides 3' to the Chi site. The properties and activities of the enzyme are changed at Chi. The Chi-altered holoenzyme produces a long 3'-ssDNA overhang and facilitates RecA-binding to the ssDNA for homologous DNA recombination and repair. Holoenzyme degrades any linearized DNA that is unable to undergo homologous recombination. In the holoenzyme this subunit contributes ATPase, 3'-5' helicase, exonuclease activity and loads RecA onto ssDNA.</text>
</comment>
<dbReference type="Pfam" id="PF13361">
    <property type="entry name" value="UvrD_C"/>
    <property type="match status" value="1"/>
</dbReference>
<dbReference type="SUPFAM" id="SSF52540">
    <property type="entry name" value="P-loop containing nucleoside triphosphate hydrolases"/>
    <property type="match status" value="1"/>
</dbReference>
<evidence type="ECO:0000256" key="16">
    <source>
        <dbReference type="PROSITE-ProRule" id="PRU00560"/>
    </source>
</evidence>
<comment type="domain">
    <text evidence="15">The N-terminal DNA-binding domain is a ssDNA-dependent ATPase and has ATP-dependent 3'-5' helicase function. This domain interacts with RecC.</text>
</comment>
<dbReference type="InterPro" id="IPR000212">
    <property type="entry name" value="DNA_helicase_UvrD/REP"/>
</dbReference>
<dbReference type="InterPro" id="IPR014016">
    <property type="entry name" value="UvrD-like_ATP-bd"/>
</dbReference>
<keyword evidence="5 15" id="KW-0378">Hydrolase</keyword>
<comment type="similarity">
    <text evidence="15">Belongs to the helicase family. UvrD subfamily.</text>
</comment>
<name>A0ABP7M5L3_9GAMM</name>
<evidence type="ECO:0000256" key="15">
    <source>
        <dbReference type="HAMAP-Rule" id="MF_01485"/>
    </source>
</evidence>
<comment type="caution">
    <text evidence="19">The sequence shown here is derived from an EMBL/GenBank/DDBJ whole genome shotgun (WGS) entry which is preliminary data.</text>
</comment>
<evidence type="ECO:0000313" key="19">
    <source>
        <dbReference type="EMBL" id="GAA3912536.1"/>
    </source>
</evidence>
<dbReference type="InterPro" id="IPR027417">
    <property type="entry name" value="P-loop_NTPase"/>
</dbReference>
<evidence type="ECO:0000256" key="4">
    <source>
        <dbReference type="ARBA" id="ARBA00022763"/>
    </source>
</evidence>
<feature type="binding site" evidence="15">
    <location>
        <position position="974"/>
    </location>
    <ligand>
        <name>Mg(2+)</name>
        <dbReference type="ChEBI" id="CHEBI:18420"/>
    </ligand>
</feature>
<dbReference type="EC" id="5.6.2.4" evidence="15"/>
<evidence type="ECO:0000256" key="3">
    <source>
        <dbReference type="ARBA" id="ARBA00022741"/>
    </source>
</evidence>
<keyword evidence="3 15" id="KW-0547">Nucleotide-binding</keyword>
<comment type="subunit">
    <text evidence="15">Heterotrimer of RecB, RecC and RecD. All subunits contribute to DNA-binding. Interacts with RecA.</text>
</comment>
<keyword evidence="9 15" id="KW-0460">Magnesium</keyword>
<evidence type="ECO:0000256" key="14">
    <source>
        <dbReference type="ARBA" id="ARBA00048988"/>
    </source>
</evidence>
<dbReference type="SUPFAM" id="SSF52980">
    <property type="entry name" value="Restriction endonuclease-like"/>
    <property type="match status" value="1"/>
</dbReference>
<feature type="domain" description="UvrD-like helicase C-terminal" evidence="18">
    <location>
        <begin position="503"/>
        <end position="764"/>
    </location>
</feature>
<keyword evidence="6 15" id="KW-0347">Helicase</keyword>
<dbReference type="Gene3D" id="1.10.486.10">
    <property type="entry name" value="PCRA, domain 4"/>
    <property type="match status" value="1"/>
</dbReference>
<dbReference type="Gene3D" id="3.90.320.10">
    <property type="match status" value="1"/>
</dbReference>
<evidence type="ECO:0000256" key="6">
    <source>
        <dbReference type="ARBA" id="ARBA00022806"/>
    </source>
</evidence>
<dbReference type="PROSITE" id="PS51198">
    <property type="entry name" value="UVRD_HELICASE_ATP_BIND"/>
    <property type="match status" value="1"/>
</dbReference>
<dbReference type="PROSITE" id="PS51217">
    <property type="entry name" value="UVRD_HELICASE_CTER"/>
    <property type="match status" value="1"/>
</dbReference>